<accession>A0A9P6G6E3</accession>
<dbReference type="InterPro" id="IPR013083">
    <property type="entry name" value="Znf_RING/FYVE/PHD"/>
</dbReference>
<name>A0A9P6G6E3_9PLEO</name>
<dbReference type="PANTHER" id="PTHR47035:SF3">
    <property type="entry name" value="OS11G0150450 PROTEIN"/>
    <property type="match status" value="1"/>
</dbReference>
<dbReference type="AlphaFoldDB" id="A0A9P6G6E3"/>
<evidence type="ECO:0000256" key="1">
    <source>
        <dbReference type="PROSITE-ProRule" id="PRU00175"/>
    </source>
</evidence>
<dbReference type="EMBL" id="WJXW01000018">
    <property type="protein sequence ID" value="KAF9728705.1"/>
    <property type="molecule type" value="Genomic_DNA"/>
</dbReference>
<keyword evidence="1" id="KW-0479">Metal-binding</keyword>
<evidence type="ECO:0000313" key="4">
    <source>
        <dbReference type="Proteomes" id="UP000756921"/>
    </source>
</evidence>
<proteinExistence type="predicted"/>
<gene>
    <name evidence="3" type="ORF">PMIN01_13085</name>
</gene>
<dbReference type="InterPro" id="IPR053070">
    <property type="entry name" value="RING-type_E3_ubiquitin-ligase"/>
</dbReference>
<protein>
    <recommendedName>
        <fullName evidence="2">RING-type domain-containing protein</fullName>
    </recommendedName>
</protein>
<dbReference type="SMART" id="SM00184">
    <property type="entry name" value="RING"/>
    <property type="match status" value="1"/>
</dbReference>
<keyword evidence="1" id="KW-0862">Zinc</keyword>
<keyword evidence="1" id="KW-0863">Zinc-finger</keyword>
<dbReference type="OrthoDB" id="3793892at2759"/>
<dbReference type="Proteomes" id="UP000756921">
    <property type="component" value="Unassembled WGS sequence"/>
</dbReference>
<feature type="domain" description="RING-type" evidence="2">
    <location>
        <begin position="27"/>
        <end position="69"/>
    </location>
</feature>
<dbReference type="Pfam" id="PF13639">
    <property type="entry name" value="zf-RING_2"/>
    <property type="match status" value="1"/>
</dbReference>
<keyword evidence="4" id="KW-1185">Reference proteome</keyword>
<dbReference type="GO" id="GO:0008270">
    <property type="term" value="F:zinc ion binding"/>
    <property type="evidence" value="ECO:0007669"/>
    <property type="project" value="UniProtKB-KW"/>
</dbReference>
<dbReference type="InterPro" id="IPR001841">
    <property type="entry name" value="Znf_RING"/>
</dbReference>
<sequence>MFDTVDLSREEFLACHLRLAAKQEDMCSVCLEAFCTQNPALQIPDCAHTFHFECLAIWTDTASTCPMCRGTLFKTRLLSKEYHKLARSIIQASSDPVEQVRSVVTHVLSPRKSLSDWNPTRHTVRILFTLMLYKTREKPQLDAISKELLNWVFADVGESGLEPNDRHAEVLNDYNQVENYEEIDEDALTSGFEAYYRLRGRRFRREELDDVFQGPGLLPSVRLAEWYYPRSNAEAPLGVEWRLRKLWWQDF</sequence>
<evidence type="ECO:0000313" key="3">
    <source>
        <dbReference type="EMBL" id="KAF9728705.1"/>
    </source>
</evidence>
<organism evidence="3 4">
    <name type="scientific">Paraphaeosphaeria minitans</name>
    <dbReference type="NCBI Taxonomy" id="565426"/>
    <lineage>
        <taxon>Eukaryota</taxon>
        <taxon>Fungi</taxon>
        <taxon>Dikarya</taxon>
        <taxon>Ascomycota</taxon>
        <taxon>Pezizomycotina</taxon>
        <taxon>Dothideomycetes</taxon>
        <taxon>Pleosporomycetidae</taxon>
        <taxon>Pleosporales</taxon>
        <taxon>Massarineae</taxon>
        <taxon>Didymosphaeriaceae</taxon>
        <taxon>Paraphaeosphaeria</taxon>
    </lineage>
</organism>
<dbReference type="SUPFAM" id="SSF57850">
    <property type="entry name" value="RING/U-box"/>
    <property type="match status" value="1"/>
</dbReference>
<evidence type="ECO:0000259" key="2">
    <source>
        <dbReference type="PROSITE" id="PS50089"/>
    </source>
</evidence>
<reference evidence="3" key="1">
    <citation type="journal article" date="2020" name="Mol. Plant Microbe Interact.">
        <title>Genome Sequence of the Biocontrol Agent Coniothyrium minitans strain Conio (IMI 134523).</title>
        <authorList>
            <person name="Patel D."/>
            <person name="Shittu T.A."/>
            <person name="Baroncelli R."/>
            <person name="Muthumeenakshi S."/>
            <person name="Osborne T.H."/>
            <person name="Janganan T.K."/>
            <person name="Sreenivasaprasad S."/>
        </authorList>
    </citation>
    <scope>NUCLEOTIDE SEQUENCE</scope>
    <source>
        <strain evidence="3">Conio</strain>
    </source>
</reference>
<dbReference type="PROSITE" id="PS50089">
    <property type="entry name" value="ZF_RING_2"/>
    <property type="match status" value="1"/>
</dbReference>
<dbReference type="PANTHER" id="PTHR47035">
    <property type="entry name" value="OS11G0150450 PROTEIN"/>
    <property type="match status" value="1"/>
</dbReference>
<comment type="caution">
    <text evidence="3">The sequence shown here is derived from an EMBL/GenBank/DDBJ whole genome shotgun (WGS) entry which is preliminary data.</text>
</comment>
<dbReference type="Gene3D" id="3.30.40.10">
    <property type="entry name" value="Zinc/RING finger domain, C3HC4 (zinc finger)"/>
    <property type="match status" value="1"/>
</dbReference>